<keyword evidence="1" id="KW-0472">Membrane</keyword>
<reference evidence="2 3" key="1">
    <citation type="submission" date="2020-05" db="EMBL/GenBank/DDBJ databases">
        <authorList>
            <person name="Whitworth D."/>
        </authorList>
    </citation>
    <scope>NUCLEOTIDE SEQUENCE [LARGE SCALE GENOMIC DNA]</scope>
    <source>
        <strain evidence="2 3">AB043B</strain>
    </source>
</reference>
<dbReference type="AlphaFoldDB" id="A0A7Y4KJE2"/>
<evidence type="ECO:0000313" key="3">
    <source>
        <dbReference type="Proteomes" id="UP000563426"/>
    </source>
</evidence>
<dbReference type="Proteomes" id="UP000563426">
    <property type="component" value="Unassembled WGS sequence"/>
</dbReference>
<comment type="caution">
    <text evidence="2">The sequence shown here is derived from an EMBL/GenBank/DDBJ whole genome shotgun (WGS) entry which is preliminary data.</text>
</comment>
<accession>A0A7Y4KJE2</accession>
<gene>
    <name evidence="2" type="ORF">HMI49_16180</name>
</gene>
<keyword evidence="3" id="KW-1185">Reference proteome</keyword>
<sequence length="96" mass="10726">MSLGLSAAAMNTCQLYSQLEWKVLVPVLTRPAMMAEVLRIRVEGLLMGLERMERVFAWLALGFMVWAFRSGSPHWPAWVALLPAVCALIMALHISV</sequence>
<dbReference type="EMBL" id="JABFJV010000081">
    <property type="protein sequence ID" value="NOK34737.1"/>
    <property type="molecule type" value="Genomic_DNA"/>
</dbReference>
<feature type="transmembrane region" description="Helical" evidence="1">
    <location>
        <begin position="77"/>
        <end position="94"/>
    </location>
</feature>
<evidence type="ECO:0000313" key="2">
    <source>
        <dbReference type="EMBL" id="NOK34737.1"/>
    </source>
</evidence>
<protein>
    <submittedName>
        <fullName evidence="2">Uncharacterized protein</fullName>
    </submittedName>
</protein>
<proteinExistence type="predicted"/>
<name>A0A7Y4KJE2_9BACT</name>
<feature type="transmembrane region" description="Helical" evidence="1">
    <location>
        <begin position="55"/>
        <end position="71"/>
    </location>
</feature>
<organism evidence="2 3">
    <name type="scientific">Corallococcus exercitus</name>
    <dbReference type="NCBI Taxonomy" id="2316736"/>
    <lineage>
        <taxon>Bacteria</taxon>
        <taxon>Pseudomonadati</taxon>
        <taxon>Myxococcota</taxon>
        <taxon>Myxococcia</taxon>
        <taxon>Myxococcales</taxon>
        <taxon>Cystobacterineae</taxon>
        <taxon>Myxococcaceae</taxon>
        <taxon>Corallococcus</taxon>
    </lineage>
</organism>
<keyword evidence="1" id="KW-1133">Transmembrane helix</keyword>
<keyword evidence="1" id="KW-0812">Transmembrane</keyword>
<evidence type="ECO:0000256" key="1">
    <source>
        <dbReference type="SAM" id="Phobius"/>
    </source>
</evidence>
<dbReference type="RefSeq" id="WP_171435747.1">
    <property type="nucleotide sequence ID" value="NZ_JABFJV010000081.1"/>
</dbReference>